<reference evidence="2" key="1">
    <citation type="submission" date="2020-05" db="EMBL/GenBank/DDBJ databases">
        <authorList>
            <person name="Chiriac C."/>
            <person name="Salcher M."/>
            <person name="Ghai R."/>
            <person name="Kavagutti S V."/>
        </authorList>
    </citation>
    <scope>NUCLEOTIDE SEQUENCE</scope>
</reference>
<accession>A0A6J6D749</accession>
<dbReference type="SUPFAM" id="SSF51735">
    <property type="entry name" value="NAD(P)-binding Rossmann-fold domains"/>
    <property type="match status" value="1"/>
</dbReference>
<protein>
    <submittedName>
        <fullName evidence="2">Unannotated protein</fullName>
    </submittedName>
</protein>
<organism evidence="2">
    <name type="scientific">freshwater metagenome</name>
    <dbReference type="NCBI Taxonomy" id="449393"/>
    <lineage>
        <taxon>unclassified sequences</taxon>
        <taxon>metagenomes</taxon>
        <taxon>ecological metagenomes</taxon>
    </lineage>
</organism>
<evidence type="ECO:0000259" key="1">
    <source>
        <dbReference type="Pfam" id="PF04321"/>
    </source>
</evidence>
<feature type="domain" description="RmlD-like substrate binding" evidence="1">
    <location>
        <begin position="1"/>
        <end position="299"/>
    </location>
</feature>
<dbReference type="InterPro" id="IPR029903">
    <property type="entry name" value="RmlD-like-bd"/>
</dbReference>
<name>A0A6J6D749_9ZZZZ</name>
<dbReference type="PANTHER" id="PTHR43242:SF1">
    <property type="entry name" value="NAD(P)-BINDING ROSSMANN-FOLD SUPERFAMILY PROTEIN"/>
    <property type="match status" value="1"/>
</dbReference>
<dbReference type="InterPro" id="IPR036291">
    <property type="entry name" value="NAD(P)-bd_dom_sf"/>
</dbReference>
<dbReference type="PANTHER" id="PTHR43242">
    <property type="entry name" value="NAD(P)-BINDING ROSSMANN-FOLD SUPERFAMILY PROTEIN"/>
    <property type="match status" value="1"/>
</dbReference>
<proteinExistence type="predicted"/>
<dbReference type="EMBL" id="CAEZTB010000101">
    <property type="protein sequence ID" value="CAB4558589.1"/>
    <property type="molecule type" value="Genomic_DNA"/>
</dbReference>
<evidence type="ECO:0000313" key="2">
    <source>
        <dbReference type="EMBL" id="CAB4558589.1"/>
    </source>
</evidence>
<gene>
    <name evidence="2" type="ORF">UFOPK1581_00637</name>
</gene>
<dbReference type="AlphaFoldDB" id="A0A6J6D749"/>
<dbReference type="Pfam" id="PF04321">
    <property type="entry name" value="RmlD_sub_bind"/>
    <property type="match status" value="1"/>
</dbReference>
<dbReference type="Gene3D" id="3.40.50.720">
    <property type="entry name" value="NAD(P)-binding Rossmann-like Domain"/>
    <property type="match status" value="1"/>
</dbReference>
<sequence>MKIAITGSTGFVGSNIASVLQSYGHEVIGLVRSESKLPWQTKLVDFAREDSISLALEGTDAVVHCAIANDFNRLLQDRDFAYDSFVGMTSRVVRAANKAGSKPIYISTDWVMDGTTHLSLESNKGNPVNFYGFLKAMGEQVVRDLAPENGAVCRIGGVMGFHQTKTDGPRSQDVGFGYFVTSLVASLSKGETFTVWGGDRVNKIATPSLAAEIGAQIERVVTRNASGTFHLVGDDAIERFELAKLVCEVFELDANLILRSDPPESELFPAAVPVDTSLSNKDSKKSLGLGPTGLRDLLKALRLELESGKLTALTKPE</sequence>